<keyword evidence="2" id="KW-0732">Signal</keyword>
<evidence type="ECO:0008006" key="5">
    <source>
        <dbReference type="Google" id="ProtNLM"/>
    </source>
</evidence>
<dbReference type="Proteomes" id="UP000007978">
    <property type="component" value="Chromosome 4"/>
</dbReference>
<keyword evidence="4" id="KW-1185">Reference proteome</keyword>
<sequence length="222" mass="22827">MISSSFFSAALAILAFNGVQAGPCRPTTVVTTEASLTETTLTTKGETTTAISTTELSVATTETTTDEDISTGTTEISVTTTQVTTIFEDASSTLTTDGKTTTELPTTTTSTFSEDVSSTETSAQDTTTMLITTTMQTLQSTTTSALTTTTSPAFEGGACSDRNDCLLSLNPVCALGLCNCIDAICTPPSDTTTCTLSSQCGAGQDCQMGPCILARARMVSAL</sequence>
<accession>K3VI68</accession>
<feature type="region of interest" description="Disordered" evidence="1">
    <location>
        <begin position="94"/>
        <end position="124"/>
    </location>
</feature>
<dbReference type="eggNOG" id="ENOG502RSHX">
    <property type="taxonomic scope" value="Eukaryota"/>
</dbReference>
<dbReference type="GeneID" id="20365672"/>
<dbReference type="HOGENOM" id="CLU_1396386_0_0_1"/>
<protein>
    <recommendedName>
        <fullName evidence="5">Extracellular membrane protein CFEM domain-containing protein</fullName>
    </recommendedName>
</protein>
<feature type="signal peptide" evidence="2">
    <location>
        <begin position="1"/>
        <end position="21"/>
    </location>
</feature>
<dbReference type="OrthoDB" id="5106321at2759"/>
<dbReference type="AlphaFoldDB" id="K3VI68"/>
<evidence type="ECO:0000256" key="1">
    <source>
        <dbReference type="SAM" id="MobiDB-lite"/>
    </source>
</evidence>
<gene>
    <name evidence="3" type="ORF">FPSE_07054</name>
</gene>
<name>K3VI68_FUSPC</name>
<evidence type="ECO:0000256" key="2">
    <source>
        <dbReference type="SAM" id="SignalP"/>
    </source>
</evidence>
<dbReference type="EMBL" id="AFNW01000189">
    <property type="protein sequence ID" value="EKJ72788.1"/>
    <property type="molecule type" value="Genomic_DNA"/>
</dbReference>
<comment type="caution">
    <text evidence="3">The sequence shown here is derived from an EMBL/GenBank/DDBJ whole genome shotgun (WGS) entry which is preliminary data.</text>
</comment>
<evidence type="ECO:0000313" key="3">
    <source>
        <dbReference type="EMBL" id="EKJ72788.1"/>
    </source>
</evidence>
<reference evidence="3 4" key="1">
    <citation type="journal article" date="2012" name="PLoS Pathog.">
        <title>Comparative pathogenomics reveals horizontally acquired novel virulence genes in fungi infecting cereal hosts.</title>
        <authorList>
            <person name="Gardiner D.M."/>
            <person name="McDonald M.C."/>
            <person name="Covarelli L."/>
            <person name="Solomon P.S."/>
            <person name="Rusu A.G."/>
            <person name="Marshall M."/>
            <person name="Kazan K."/>
            <person name="Chakraborty S."/>
            <person name="McDonald B.A."/>
            <person name="Manners J.M."/>
        </authorList>
    </citation>
    <scope>NUCLEOTIDE SEQUENCE [LARGE SCALE GENOMIC DNA]</scope>
    <source>
        <strain evidence="3 4">CS3096</strain>
    </source>
</reference>
<proteinExistence type="predicted"/>
<dbReference type="RefSeq" id="XP_009258447.1">
    <property type="nucleotide sequence ID" value="XM_009260172.1"/>
</dbReference>
<organism evidence="3 4">
    <name type="scientific">Fusarium pseudograminearum (strain CS3096)</name>
    <name type="common">Wheat and barley crown-rot fungus</name>
    <dbReference type="NCBI Taxonomy" id="1028729"/>
    <lineage>
        <taxon>Eukaryota</taxon>
        <taxon>Fungi</taxon>
        <taxon>Dikarya</taxon>
        <taxon>Ascomycota</taxon>
        <taxon>Pezizomycotina</taxon>
        <taxon>Sordariomycetes</taxon>
        <taxon>Hypocreomycetidae</taxon>
        <taxon>Hypocreales</taxon>
        <taxon>Nectriaceae</taxon>
        <taxon>Fusarium</taxon>
    </lineage>
</organism>
<evidence type="ECO:0000313" key="4">
    <source>
        <dbReference type="Proteomes" id="UP000007978"/>
    </source>
</evidence>
<dbReference type="KEGG" id="fpu:FPSE_07054"/>
<feature type="chain" id="PRO_5003869948" description="Extracellular membrane protein CFEM domain-containing protein" evidence="2">
    <location>
        <begin position="22"/>
        <end position="222"/>
    </location>
</feature>